<dbReference type="PANTHER" id="PTHR12526">
    <property type="entry name" value="GLYCOSYLTRANSFERASE"/>
    <property type="match status" value="1"/>
</dbReference>
<comment type="caution">
    <text evidence="5">The sequence shown here is derived from an EMBL/GenBank/DDBJ whole genome shotgun (WGS) entry which is preliminary data.</text>
</comment>
<evidence type="ECO:0000256" key="3">
    <source>
        <dbReference type="SAM" id="Phobius"/>
    </source>
</evidence>
<keyword evidence="3" id="KW-0472">Membrane</keyword>
<dbReference type="Gene3D" id="3.40.50.2000">
    <property type="entry name" value="Glycogen Phosphorylase B"/>
    <property type="match status" value="2"/>
</dbReference>
<name>A0A841YZX4_9LIST</name>
<dbReference type="GO" id="GO:0016757">
    <property type="term" value="F:glycosyltransferase activity"/>
    <property type="evidence" value="ECO:0007669"/>
    <property type="project" value="UniProtKB-KW"/>
</dbReference>
<dbReference type="CDD" id="cd03801">
    <property type="entry name" value="GT4_PimA-like"/>
    <property type="match status" value="1"/>
</dbReference>
<evidence type="ECO:0000313" key="6">
    <source>
        <dbReference type="Proteomes" id="UP000569903"/>
    </source>
</evidence>
<feature type="domain" description="Glycosyl transferase family 1" evidence="4">
    <location>
        <begin position="240"/>
        <end position="405"/>
    </location>
</feature>
<sequence>MSKKVAVFVWNHFTNDARVLRECMALQEAGYLVDLIAIHDLKQPDLPYFEQRTTRFSVRRVKVDQARWADFLLNGIGRIKQNKILLLACSMLFLLLLLFFPLIMLFIGAMIAIYPLPKVQTLIRRSMIFSRMVSYGLRNKYDIYHANDLNTLPQAILCAKLLHRKQLIYDSHEIQTSRTGYNNPMYGICERFFLRFTDVCIHENHTRAAYIQDRYHFYPKVVHNYPTRQLPEQNNDIDLHQMLQIPTHEPILLYQGGIQIGRGLDKLIQAVPMFQKGVVVMIGDGRIKAELEQQVQQAGLEQRIRFLPKVPLQDLLHYTKNAYLGFQLLNNVCFNHYSASSNKLFEYVMSGVPVIGSDFPEIRRIVVCEEVGLVVDSHDPNAIAAAVNDLLTNPALRERYSQNCYRAREMYNWEHEKVRFLEIYDALKG</sequence>
<proteinExistence type="predicted"/>
<gene>
    <name evidence="5" type="ORF">HB850_12820</name>
</gene>
<reference evidence="5 6" key="1">
    <citation type="submission" date="2020-03" db="EMBL/GenBank/DDBJ databases">
        <title>Soil Listeria distribution.</title>
        <authorList>
            <person name="Liao J."/>
            <person name="Wiedmann M."/>
        </authorList>
    </citation>
    <scope>NUCLEOTIDE SEQUENCE [LARGE SCALE GENOMIC DNA]</scope>
    <source>
        <strain evidence="5 6">FSL L7-1614</strain>
    </source>
</reference>
<evidence type="ECO:0000256" key="1">
    <source>
        <dbReference type="ARBA" id="ARBA00022676"/>
    </source>
</evidence>
<keyword evidence="3" id="KW-1133">Transmembrane helix</keyword>
<feature type="transmembrane region" description="Helical" evidence="3">
    <location>
        <begin position="84"/>
        <end position="114"/>
    </location>
</feature>
<dbReference type="EMBL" id="JAARQN010000013">
    <property type="protein sequence ID" value="MBC1458639.1"/>
    <property type="molecule type" value="Genomic_DNA"/>
</dbReference>
<evidence type="ECO:0000256" key="2">
    <source>
        <dbReference type="ARBA" id="ARBA00022679"/>
    </source>
</evidence>
<dbReference type="SUPFAM" id="SSF53756">
    <property type="entry name" value="UDP-Glycosyltransferase/glycogen phosphorylase"/>
    <property type="match status" value="1"/>
</dbReference>
<keyword evidence="1" id="KW-0328">Glycosyltransferase</keyword>
<evidence type="ECO:0000313" key="5">
    <source>
        <dbReference type="EMBL" id="MBC1458639.1"/>
    </source>
</evidence>
<dbReference type="AlphaFoldDB" id="A0A841YZX4"/>
<dbReference type="InterPro" id="IPR001296">
    <property type="entry name" value="Glyco_trans_1"/>
</dbReference>
<keyword evidence="3" id="KW-0812">Transmembrane</keyword>
<accession>A0A841YZX4</accession>
<dbReference type="Pfam" id="PF00534">
    <property type="entry name" value="Glycos_transf_1"/>
    <property type="match status" value="1"/>
</dbReference>
<keyword evidence="2 5" id="KW-0808">Transferase</keyword>
<evidence type="ECO:0000259" key="4">
    <source>
        <dbReference type="Pfam" id="PF00534"/>
    </source>
</evidence>
<organism evidence="5 6">
    <name type="scientific">Listeria newyorkensis</name>
    <dbReference type="NCBI Taxonomy" id="1497681"/>
    <lineage>
        <taxon>Bacteria</taxon>
        <taxon>Bacillati</taxon>
        <taxon>Bacillota</taxon>
        <taxon>Bacilli</taxon>
        <taxon>Bacillales</taxon>
        <taxon>Listeriaceae</taxon>
        <taxon>Listeria</taxon>
    </lineage>
</organism>
<dbReference type="RefSeq" id="WP_185389761.1">
    <property type="nucleotide sequence ID" value="NZ_JAARQN010000013.1"/>
</dbReference>
<dbReference type="Proteomes" id="UP000569903">
    <property type="component" value="Unassembled WGS sequence"/>
</dbReference>
<protein>
    <submittedName>
        <fullName evidence="5">Glycosyltransferase family 4 protein</fullName>
    </submittedName>
</protein>
<dbReference type="PANTHER" id="PTHR12526:SF629">
    <property type="entry name" value="TEICHURONIC ACID BIOSYNTHESIS GLYCOSYLTRANSFERASE TUAH-RELATED"/>
    <property type="match status" value="1"/>
</dbReference>